<reference evidence="1" key="2">
    <citation type="submission" date="2020-09" db="EMBL/GenBank/DDBJ databases">
        <authorList>
            <person name="Sun Q."/>
            <person name="Zhou Y."/>
        </authorList>
    </citation>
    <scope>NUCLEOTIDE SEQUENCE</scope>
    <source>
        <strain evidence="1">CGMCC 1.12153</strain>
    </source>
</reference>
<dbReference type="Proteomes" id="UP000660110">
    <property type="component" value="Unassembled WGS sequence"/>
</dbReference>
<evidence type="ECO:0000313" key="1">
    <source>
        <dbReference type="EMBL" id="GGF28045.1"/>
    </source>
</evidence>
<sequence length="110" mass="13045">MFDPKTIRKYINSNELPKKKSSQKRHSKLDSYKEYLEKRIKEGTTNCEVLLDEIMALGYEGKIRDFVRLYRARPKKQATIRCETTPGKQAQMDWEHIGKFEVDGELKEVY</sequence>
<dbReference type="PANTHER" id="PTHR35004">
    <property type="entry name" value="TRANSPOSASE RV3428C-RELATED"/>
    <property type="match status" value="1"/>
</dbReference>
<comment type="caution">
    <text evidence="1">The sequence shown here is derived from an EMBL/GenBank/DDBJ whole genome shotgun (WGS) entry which is preliminary data.</text>
</comment>
<reference evidence="1" key="1">
    <citation type="journal article" date="2014" name="Int. J. Syst. Evol. Microbiol.">
        <title>Complete genome sequence of Corynebacterium casei LMG S-19264T (=DSM 44701T), isolated from a smear-ripened cheese.</title>
        <authorList>
            <consortium name="US DOE Joint Genome Institute (JGI-PGF)"/>
            <person name="Walter F."/>
            <person name="Albersmeier A."/>
            <person name="Kalinowski J."/>
            <person name="Ruckert C."/>
        </authorList>
    </citation>
    <scope>NUCLEOTIDE SEQUENCE</scope>
    <source>
        <strain evidence="1">CGMCC 1.12153</strain>
    </source>
</reference>
<dbReference type="AlphaFoldDB" id="A0A917EXS9"/>
<protein>
    <recommendedName>
        <fullName evidence="3">Transposase</fullName>
    </recommendedName>
</protein>
<evidence type="ECO:0000313" key="2">
    <source>
        <dbReference type="Proteomes" id="UP000660110"/>
    </source>
</evidence>
<name>A0A917EXS9_HALAA</name>
<gene>
    <name evidence="1" type="ORF">GCM10010954_28920</name>
</gene>
<keyword evidence="2" id="KW-1185">Reference proteome</keyword>
<proteinExistence type="predicted"/>
<dbReference type="EMBL" id="BMEL01000003">
    <property type="protein sequence ID" value="GGF28045.1"/>
    <property type="molecule type" value="Genomic_DNA"/>
</dbReference>
<accession>A0A917EXS9</accession>
<organism evidence="1 2">
    <name type="scientific">Halobacillus andaensis</name>
    <dbReference type="NCBI Taxonomy" id="1176239"/>
    <lineage>
        <taxon>Bacteria</taxon>
        <taxon>Bacillati</taxon>
        <taxon>Bacillota</taxon>
        <taxon>Bacilli</taxon>
        <taxon>Bacillales</taxon>
        <taxon>Bacillaceae</taxon>
        <taxon>Halobacillus</taxon>
    </lineage>
</organism>
<evidence type="ECO:0008006" key="3">
    <source>
        <dbReference type="Google" id="ProtNLM"/>
    </source>
</evidence>
<dbReference type="PANTHER" id="PTHR35004:SF6">
    <property type="entry name" value="TRANSPOSASE"/>
    <property type="match status" value="1"/>
</dbReference>